<proteinExistence type="predicted"/>
<evidence type="ECO:0000313" key="1">
    <source>
        <dbReference type="EMBL" id="GAD56764.1"/>
    </source>
</evidence>
<dbReference type="RefSeq" id="WP_021694865.1">
    <property type="nucleotide sequence ID" value="NZ_BATB01000046.1"/>
</dbReference>
<evidence type="ECO:0000313" key="2">
    <source>
        <dbReference type="Proteomes" id="UP000016566"/>
    </source>
</evidence>
<accession>U3AGE7</accession>
<comment type="caution">
    <text evidence="1">The sequence shown here is derived from an EMBL/GenBank/DDBJ whole genome shotgun (WGS) entry which is preliminary data.</text>
</comment>
<dbReference type="OrthoDB" id="7741116at2"/>
<dbReference type="EMBL" id="BATB01000046">
    <property type="protein sequence ID" value="GAD56764.1"/>
    <property type="molecule type" value="Genomic_DNA"/>
</dbReference>
<dbReference type="AlphaFoldDB" id="U3AGE7"/>
<organism evidence="1 2">
    <name type="scientific">Limimaricola cinnabarinus LL-001</name>
    <dbReference type="NCBI Taxonomy" id="1337093"/>
    <lineage>
        <taxon>Bacteria</taxon>
        <taxon>Pseudomonadati</taxon>
        <taxon>Pseudomonadota</taxon>
        <taxon>Alphaproteobacteria</taxon>
        <taxon>Rhodobacterales</taxon>
        <taxon>Paracoccaceae</taxon>
        <taxon>Limimaricola</taxon>
    </lineage>
</organism>
<gene>
    <name evidence="1" type="ORF">MBELCI_2816</name>
</gene>
<dbReference type="STRING" id="1337093.MBELCI_2816"/>
<protein>
    <submittedName>
        <fullName evidence="1">Uncharacterized protein</fullName>
    </submittedName>
</protein>
<dbReference type="Proteomes" id="UP000016566">
    <property type="component" value="Unassembled WGS sequence"/>
</dbReference>
<dbReference type="eggNOG" id="ENOG5032U7M">
    <property type="taxonomic scope" value="Bacteria"/>
</dbReference>
<sequence length="176" mass="18983">MPEHRLRARDGEYLQFDLGPTDGTAVGSLERDGISTGFVWSRHTDGGSIGVSTTLSRAVAIAGRAVTLRYGPVLRFDGDPEIGAKLVAESYIPTDWGGVFLIGEIGSIDLSYFSMIEASRSAGGISFAAVATGDDDGYSERSLVLAKRLGQSDWRLRLGYRLEARELFLGMALNTF</sequence>
<keyword evidence="2" id="KW-1185">Reference proteome</keyword>
<name>U3AGE7_9RHOB</name>
<reference evidence="1" key="1">
    <citation type="journal article" date="2013" name="Genome Announc.">
        <title>Draft Genome Sequence of Loktanella cinnabarina LL-001T, Isolated from Deep-Sea Floor Sediment.</title>
        <authorList>
            <person name="Nishi S."/>
            <person name="Tsubouchi T."/>
            <person name="Takaki Y."/>
            <person name="Koyanagi R."/>
            <person name="Satoh N."/>
            <person name="Maruyama T."/>
            <person name="Hatada Y."/>
        </authorList>
    </citation>
    <scope>NUCLEOTIDE SEQUENCE [LARGE SCALE GENOMIC DNA]</scope>
    <source>
        <strain evidence="1">LL-001</strain>
    </source>
</reference>